<dbReference type="RefSeq" id="XP_022632589.1">
    <property type="nucleotide sequence ID" value="XM_022776868.1"/>
</dbReference>
<evidence type="ECO:0000313" key="1">
    <source>
        <dbReference type="Proteomes" id="UP000087766"/>
    </source>
</evidence>
<dbReference type="KEGG" id="vra:111240888"/>
<reference evidence="2" key="1">
    <citation type="submission" date="2025-08" db="UniProtKB">
        <authorList>
            <consortium name="RefSeq"/>
        </authorList>
    </citation>
    <scope>IDENTIFICATION</scope>
    <source>
        <tissue evidence="2">Leaf</tissue>
    </source>
</reference>
<keyword evidence="1" id="KW-1185">Reference proteome</keyword>
<name>A0A3Q0EQ89_VIGRR</name>
<proteinExistence type="predicted"/>
<organism evidence="1 2">
    <name type="scientific">Vigna radiata var. radiata</name>
    <name type="common">Mung bean</name>
    <name type="synonym">Phaseolus aureus</name>
    <dbReference type="NCBI Taxonomy" id="3916"/>
    <lineage>
        <taxon>Eukaryota</taxon>
        <taxon>Viridiplantae</taxon>
        <taxon>Streptophyta</taxon>
        <taxon>Embryophyta</taxon>
        <taxon>Tracheophyta</taxon>
        <taxon>Spermatophyta</taxon>
        <taxon>Magnoliopsida</taxon>
        <taxon>eudicotyledons</taxon>
        <taxon>Gunneridae</taxon>
        <taxon>Pentapetalae</taxon>
        <taxon>rosids</taxon>
        <taxon>fabids</taxon>
        <taxon>Fabales</taxon>
        <taxon>Fabaceae</taxon>
        <taxon>Papilionoideae</taxon>
        <taxon>50 kb inversion clade</taxon>
        <taxon>NPAAA clade</taxon>
        <taxon>indigoferoid/millettioid clade</taxon>
        <taxon>Phaseoleae</taxon>
        <taxon>Vigna</taxon>
    </lineage>
</organism>
<sequence>MEHGDKPIITSLAISRSPLISLLSLFLTLLRCDTFLIHVGSQERFSRLHHQRLSLPLHHLVEPQFKRVSTRFKESFIGVEVEVNLGSLKVIDYNYNQVLIRVPPTSYQFEDSISKLVKMFEKAGKEVYLTPYLHQSLMIHFQWKLPTLKTLEGTGLLLV</sequence>
<dbReference type="AlphaFoldDB" id="A0A3Q0EQ89"/>
<evidence type="ECO:0000313" key="2">
    <source>
        <dbReference type="RefSeq" id="XP_022632589.1"/>
    </source>
</evidence>
<dbReference type="GeneID" id="111240888"/>
<accession>A0A3Q0EQ89</accession>
<dbReference type="Proteomes" id="UP000087766">
    <property type="component" value="Unplaced"/>
</dbReference>
<gene>
    <name evidence="2" type="primary">LOC111240888</name>
</gene>
<protein>
    <submittedName>
        <fullName evidence="2">Uncharacterized protein LOC111240888</fullName>
    </submittedName>
</protein>